<evidence type="ECO:0000313" key="2">
    <source>
        <dbReference type="EMBL" id="CAK0899518.1"/>
    </source>
</evidence>
<comment type="caution">
    <text evidence="2">The sequence shown here is derived from an EMBL/GenBank/DDBJ whole genome shotgun (WGS) entry which is preliminary data.</text>
</comment>
<evidence type="ECO:0008006" key="4">
    <source>
        <dbReference type="Google" id="ProtNLM"/>
    </source>
</evidence>
<reference evidence="2" key="1">
    <citation type="submission" date="2023-10" db="EMBL/GenBank/DDBJ databases">
        <authorList>
            <person name="Chen Y."/>
            <person name="Shah S."/>
            <person name="Dougan E. K."/>
            <person name="Thang M."/>
            <person name="Chan C."/>
        </authorList>
    </citation>
    <scope>NUCLEOTIDE SEQUENCE [LARGE SCALE GENOMIC DNA]</scope>
</reference>
<evidence type="ECO:0000256" key="1">
    <source>
        <dbReference type="SAM" id="SignalP"/>
    </source>
</evidence>
<keyword evidence="1" id="KW-0732">Signal</keyword>
<gene>
    <name evidence="2" type="ORF">PCOR1329_LOCUS77012</name>
</gene>
<feature type="chain" id="PRO_5047438824" description="Secreted protein" evidence="1">
    <location>
        <begin position="28"/>
        <end position="117"/>
    </location>
</feature>
<evidence type="ECO:0000313" key="3">
    <source>
        <dbReference type="Proteomes" id="UP001189429"/>
    </source>
</evidence>
<feature type="signal peptide" evidence="1">
    <location>
        <begin position="1"/>
        <end position="27"/>
    </location>
</feature>
<dbReference type="Proteomes" id="UP001189429">
    <property type="component" value="Unassembled WGS sequence"/>
</dbReference>
<proteinExistence type="predicted"/>
<organism evidence="2 3">
    <name type="scientific">Prorocentrum cordatum</name>
    <dbReference type="NCBI Taxonomy" id="2364126"/>
    <lineage>
        <taxon>Eukaryota</taxon>
        <taxon>Sar</taxon>
        <taxon>Alveolata</taxon>
        <taxon>Dinophyceae</taxon>
        <taxon>Prorocentrales</taxon>
        <taxon>Prorocentraceae</taxon>
        <taxon>Prorocentrum</taxon>
    </lineage>
</organism>
<name>A0ABN9XIC3_9DINO</name>
<accession>A0ABN9XIC3</accession>
<dbReference type="EMBL" id="CAUYUJ010020616">
    <property type="protein sequence ID" value="CAK0899518.1"/>
    <property type="molecule type" value="Genomic_DNA"/>
</dbReference>
<keyword evidence="3" id="KW-1185">Reference proteome</keyword>
<protein>
    <recommendedName>
        <fullName evidence="4">Secreted protein</fullName>
    </recommendedName>
</protein>
<sequence length="117" mass="13128">MDITLSWCYWARRGGCSLVLLCRSCCAILLTLGGRCSTCCNAAPCQPCQMRLMITLCFLSLLNNTRDKLLYQLFDAARQRRGPSFEFGLTLWRSFDVGIVGVIENVHLDDNRGSELA</sequence>